<dbReference type="OrthoDB" id="23323at2157"/>
<dbReference type="RefSeq" id="WP_048140906.1">
    <property type="nucleotide sequence ID" value="NZ_CP009516.1"/>
</dbReference>
<dbReference type="CDD" id="cd05403">
    <property type="entry name" value="NT_KNTase_like"/>
    <property type="match status" value="1"/>
</dbReference>
<dbReference type="HOGENOM" id="CLU_130257_1_2_2"/>
<dbReference type="NCBIfam" id="NF047752">
    <property type="entry name" value="MntA_antitoxin"/>
    <property type="match status" value="1"/>
</dbReference>
<reference evidence="2 3" key="1">
    <citation type="submission" date="2014-07" db="EMBL/GenBank/DDBJ databases">
        <title>Methanogenic archaea and the global carbon cycle.</title>
        <authorList>
            <person name="Henriksen J.R."/>
            <person name="Luke J."/>
            <person name="Reinhart S."/>
            <person name="Benedict M.N."/>
            <person name="Youngblut N.D."/>
            <person name="Metcalf M.E."/>
            <person name="Whitaker R.J."/>
            <person name="Metcalf W.W."/>
        </authorList>
    </citation>
    <scope>NUCLEOTIDE SEQUENCE [LARGE SCALE GENOMIC DNA]</scope>
    <source>
        <strain evidence="2 3">HB-1</strain>
    </source>
</reference>
<dbReference type="PANTHER" id="PTHR43852">
    <property type="entry name" value="NUCLEOTIDYLTRANSFERASE"/>
    <property type="match status" value="1"/>
</dbReference>
<dbReference type="InterPro" id="IPR043519">
    <property type="entry name" value="NT_sf"/>
</dbReference>
<keyword evidence="2" id="KW-0808">Transferase</keyword>
<evidence type="ECO:0000259" key="1">
    <source>
        <dbReference type="Pfam" id="PF18765"/>
    </source>
</evidence>
<dbReference type="STRING" id="1434110.MSHOH_2839"/>
<feature type="domain" description="Polymerase beta nucleotidyltransferase" evidence="1">
    <location>
        <begin position="17"/>
        <end position="111"/>
    </location>
</feature>
<dbReference type="KEGG" id="mhor:MSHOH_2839"/>
<dbReference type="AlphaFoldDB" id="A0A0E3SG82"/>
<dbReference type="Proteomes" id="UP000033101">
    <property type="component" value="Chromosome"/>
</dbReference>
<dbReference type="SUPFAM" id="SSF81301">
    <property type="entry name" value="Nucleotidyltransferase"/>
    <property type="match status" value="1"/>
</dbReference>
<gene>
    <name evidence="2" type="ORF">MSHOH_2839</name>
</gene>
<evidence type="ECO:0000313" key="2">
    <source>
        <dbReference type="EMBL" id="AKB79322.1"/>
    </source>
</evidence>
<dbReference type="InterPro" id="IPR052930">
    <property type="entry name" value="TA_antitoxin_MntA"/>
</dbReference>
<keyword evidence="3" id="KW-1185">Reference proteome</keyword>
<name>A0A0E3SG82_9EURY</name>
<protein>
    <submittedName>
        <fullName evidence="2">Nucleotidyltransferase</fullName>
    </submittedName>
</protein>
<dbReference type="GO" id="GO:0016740">
    <property type="term" value="F:transferase activity"/>
    <property type="evidence" value="ECO:0007669"/>
    <property type="project" value="UniProtKB-KW"/>
</dbReference>
<evidence type="ECO:0000313" key="3">
    <source>
        <dbReference type="Proteomes" id="UP000033101"/>
    </source>
</evidence>
<accession>A0A0E3SG82</accession>
<dbReference type="GeneID" id="24832159"/>
<organism evidence="2 3">
    <name type="scientific">Methanosarcina horonobensis HB-1 = JCM 15518</name>
    <dbReference type="NCBI Taxonomy" id="1434110"/>
    <lineage>
        <taxon>Archaea</taxon>
        <taxon>Methanobacteriati</taxon>
        <taxon>Methanobacteriota</taxon>
        <taxon>Stenosarchaea group</taxon>
        <taxon>Methanomicrobia</taxon>
        <taxon>Methanosarcinales</taxon>
        <taxon>Methanosarcinaceae</taxon>
        <taxon>Methanosarcina</taxon>
    </lineage>
</organism>
<dbReference type="EMBL" id="CP009516">
    <property type="protein sequence ID" value="AKB79322.1"/>
    <property type="molecule type" value="Genomic_DNA"/>
</dbReference>
<sequence length="148" mass="17395">MIPEIYKLEKETLISRLAEFFRSQEHVELAYLFGSTAEDHMGPLSDIDVGIYLSIRLTKRERIEKRLELTAELASLLKTDRIDLVVMNDAFTVINFEIIKPNIPVFVRDEDFKIGVEQEIMSRYLDRKYHENLLNKVFLERIQDKGGF</sequence>
<dbReference type="PANTHER" id="PTHR43852:SF3">
    <property type="entry name" value="NUCLEOTIDYLTRANSFERASE"/>
    <property type="match status" value="1"/>
</dbReference>
<proteinExistence type="predicted"/>
<dbReference type="PATRIC" id="fig|1434110.4.peg.3663"/>
<dbReference type="InterPro" id="IPR041633">
    <property type="entry name" value="Polbeta"/>
</dbReference>
<dbReference type="Gene3D" id="3.30.460.10">
    <property type="entry name" value="Beta Polymerase, domain 2"/>
    <property type="match status" value="1"/>
</dbReference>
<dbReference type="Pfam" id="PF18765">
    <property type="entry name" value="Polbeta"/>
    <property type="match status" value="1"/>
</dbReference>